<reference evidence="2 3" key="1">
    <citation type="submission" date="2022-01" db="EMBL/GenBank/DDBJ databases">
        <title>A chromosomal length assembly of Cordylochernes scorpioides.</title>
        <authorList>
            <person name="Zeh D."/>
            <person name="Zeh J."/>
        </authorList>
    </citation>
    <scope>NUCLEOTIDE SEQUENCE [LARGE SCALE GENOMIC DNA]</scope>
    <source>
        <strain evidence="2">IN4F17</strain>
        <tissue evidence="2">Whole Body</tissue>
    </source>
</reference>
<sequence length="153" mass="16635">MEYNHCSSCIPGLGALTGYYQPGQLSLGCFTVIMQIHTSMIATNGRNKRQASTAMSPGPKKKPLLPSKEQISSLRVSLRQDTCLCGLGSELKDQKTNLLTPSTADALDESRSVEGIDEHGEGEDNAHHNKEEVISNVEIVSSLETEISIRTFN</sequence>
<protein>
    <submittedName>
        <fullName evidence="2">Uncharacterized protein</fullName>
    </submittedName>
</protein>
<gene>
    <name evidence="2" type="ORF">LAZ67_9002593</name>
</gene>
<evidence type="ECO:0000313" key="3">
    <source>
        <dbReference type="Proteomes" id="UP001235939"/>
    </source>
</evidence>
<evidence type="ECO:0000256" key="1">
    <source>
        <dbReference type="SAM" id="MobiDB-lite"/>
    </source>
</evidence>
<feature type="region of interest" description="Disordered" evidence="1">
    <location>
        <begin position="96"/>
        <end position="131"/>
    </location>
</feature>
<name>A0ABY6KTX1_9ARAC</name>
<accession>A0ABY6KTX1</accession>
<proteinExistence type="predicted"/>
<evidence type="ECO:0000313" key="2">
    <source>
        <dbReference type="EMBL" id="UYV72314.1"/>
    </source>
</evidence>
<dbReference type="Proteomes" id="UP001235939">
    <property type="component" value="Chromosome 09"/>
</dbReference>
<feature type="region of interest" description="Disordered" evidence="1">
    <location>
        <begin position="44"/>
        <end position="67"/>
    </location>
</feature>
<feature type="compositionally biased region" description="Basic and acidic residues" evidence="1">
    <location>
        <begin position="108"/>
        <end position="131"/>
    </location>
</feature>
<organism evidence="2 3">
    <name type="scientific">Cordylochernes scorpioides</name>
    <dbReference type="NCBI Taxonomy" id="51811"/>
    <lineage>
        <taxon>Eukaryota</taxon>
        <taxon>Metazoa</taxon>
        <taxon>Ecdysozoa</taxon>
        <taxon>Arthropoda</taxon>
        <taxon>Chelicerata</taxon>
        <taxon>Arachnida</taxon>
        <taxon>Pseudoscorpiones</taxon>
        <taxon>Cheliferoidea</taxon>
        <taxon>Chernetidae</taxon>
        <taxon>Cordylochernes</taxon>
    </lineage>
</organism>
<feature type="compositionally biased region" description="Polar residues" evidence="1">
    <location>
        <begin position="44"/>
        <end position="55"/>
    </location>
</feature>
<keyword evidence="3" id="KW-1185">Reference proteome</keyword>
<dbReference type="EMBL" id="CP092871">
    <property type="protein sequence ID" value="UYV72314.1"/>
    <property type="molecule type" value="Genomic_DNA"/>
</dbReference>